<keyword evidence="6" id="KW-0812">Transmembrane</keyword>
<evidence type="ECO:0000256" key="6">
    <source>
        <dbReference type="SAM" id="Phobius"/>
    </source>
</evidence>
<dbReference type="SUPFAM" id="SSF101898">
    <property type="entry name" value="NHL repeat"/>
    <property type="match status" value="1"/>
</dbReference>
<dbReference type="Pfam" id="PF00069">
    <property type="entry name" value="Pkinase"/>
    <property type="match status" value="1"/>
</dbReference>
<organism evidence="8 9">
    <name type="scientific">Tetraparma gracilis</name>
    <dbReference type="NCBI Taxonomy" id="2962635"/>
    <lineage>
        <taxon>Eukaryota</taxon>
        <taxon>Sar</taxon>
        <taxon>Stramenopiles</taxon>
        <taxon>Ochrophyta</taxon>
        <taxon>Bolidophyceae</taxon>
        <taxon>Parmales</taxon>
        <taxon>Triparmaceae</taxon>
        <taxon>Tetraparma</taxon>
    </lineage>
</organism>
<feature type="binding site" evidence="3">
    <location>
        <position position="1210"/>
    </location>
    <ligand>
        <name>ATP</name>
        <dbReference type="ChEBI" id="CHEBI:30616"/>
    </ligand>
</feature>
<dbReference type="SMART" id="SM00220">
    <property type="entry name" value="S_TKc"/>
    <property type="match status" value="1"/>
</dbReference>
<dbReference type="InterPro" id="IPR011050">
    <property type="entry name" value="Pectin_lyase_fold/virulence"/>
</dbReference>
<dbReference type="Gene3D" id="3.30.200.20">
    <property type="entry name" value="Phosphorylase Kinase, domain 1"/>
    <property type="match status" value="1"/>
</dbReference>
<comment type="caution">
    <text evidence="8">The sequence shown here is derived from an EMBL/GenBank/DDBJ whole genome shotgun (WGS) entry which is preliminary data.</text>
</comment>
<evidence type="ECO:0000256" key="2">
    <source>
        <dbReference type="ARBA" id="ARBA00022840"/>
    </source>
</evidence>
<name>A0ABQ6MM44_9STRA</name>
<keyword evidence="2 3" id="KW-0067">ATP-binding</keyword>
<dbReference type="Proteomes" id="UP001165060">
    <property type="component" value="Unassembled WGS sequence"/>
</dbReference>
<dbReference type="InterPro" id="IPR051681">
    <property type="entry name" value="Ser/Thr_Kinases-Pseudokinases"/>
</dbReference>
<dbReference type="PANTHER" id="PTHR44329">
    <property type="entry name" value="SERINE/THREONINE-PROTEIN KINASE TNNI3K-RELATED"/>
    <property type="match status" value="1"/>
</dbReference>
<evidence type="ECO:0000313" key="9">
    <source>
        <dbReference type="Proteomes" id="UP001165060"/>
    </source>
</evidence>
<keyword evidence="4" id="KW-0175">Coiled coil</keyword>
<dbReference type="InterPro" id="IPR008271">
    <property type="entry name" value="Ser/Thr_kinase_AS"/>
</dbReference>
<dbReference type="SUPFAM" id="SSF51126">
    <property type="entry name" value="Pectin lyase-like"/>
    <property type="match status" value="1"/>
</dbReference>
<evidence type="ECO:0000256" key="5">
    <source>
        <dbReference type="SAM" id="MobiDB-lite"/>
    </source>
</evidence>
<dbReference type="Gene3D" id="2.10.50.10">
    <property type="entry name" value="Tumor Necrosis Factor Receptor, subunit A, domain 2"/>
    <property type="match status" value="1"/>
</dbReference>
<keyword evidence="1 3" id="KW-0547">Nucleotide-binding</keyword>
<keyword evidence="6" id="KW-0472">Membrane</keyword>
<dbReference type="SMART" id="SM01411">
    <property type="entry name" value="Ephrin_rec_like"/>
    <property type="match status" value="2"/>
</dbReference>
<gene>
    <name evidence="8" type="ORF">TeGR_g14019</name>
</gene>
<dbReference type="Gene3D" id="1.10.510.10">
    <property type="entry name" value="Transferase(Phosphotransferase) domain 1"/>
    <property type="match status" value="1"/>
</dbReference>
<dbReference type="InterPro" id="IPR000719">
    <property type="entry name" value="Prot_kinase_dom"/>
</dbReference>
<reference evidence="8 9" key="1">
    <citation type="journal article" date="2023" name="Commun. Biol.">
        <title>Genome analysis of Parmales, the sister group of diatoms, reveals the evolutionary specialization of diatoms from phago-mixotrophs to photoautotrophs.</title>
        <authorList>
            <person name="Ban H."/>
            <person name="Sato S."/>
            <person name="Yoshikawa S."/>
            <person name="Yamada K."/>
            <person name="Nakamura Y."/>
            <person name="Ichinomiya M."/>
            <person name="Sato N."/>
            <person name="Blanc-Mathieu R."/>
            <person name="Endo H."/>
            <person name="Kuwata A."/>
            <person name="Ogata H."/>
        </authorList>
    </citation>
    <scope>NUCLEOTIDE SEQUENCE [LARGE SCALE GENOMIC DNA]</scope>
</reference>
<keyword evidence="6" id="KW-1133">Transmembrane helix</keyword>
<evidence type="ECO:0000256" key="1">
    <source>
        <dbReference type="ARBA" id="ARBA00022741"/>
    </source>
</evidence>
<dbReference type="InterPro" id="IPR011009">
    <property type="entry name" value="Kinase-like_dom_sf"/>
</dbReference>
<keyword evidence="9" id="KW-1185">Reference proteome</keyword>
<dbReference type="SUPFAM" id="SSF57184">
    <property type="entry name" value="Growth factor receptor domain"/>
    <property type="match status" value="1"/>
</dbReference>
<evidence type="ECO:0000313" key="8">
    <source>
        <dbReference type="EMBL" id="GMI28953.1"/>
    </source>
</evidence>
<dbReference type="PROSITE" id="PS50011">
    <property type="entry name" value="PROTEIN_KINASE_DOM"/>
    <property type="match status" value="1"/>
</dbReference>
<evidence type="ECO:0000259" key="7">
    <source>
        <dbReference type="PROSITE" id="PS50011"/>
    </source>
</evidence>
<evidence type="ECO:0000256" key="3">
    <source>
        <dbReference type="PROSITE-ProRule" id="PRU10141"/>
    </source>
</evidence>
<dbReference type="EMBL" id="BRYB01001581">
    <property type="protein sequence ID" value="GMI28953.1"/>
    <property type="molecule type" value="Genomic_DNA"/>
</dbReference>
<dbReference type="SUPFAM" id="SSF56112">
    <property type="entry name" value="Protein kinase-like (PK-like)"/>
    <property type="match status" value="1"/>
</dbReference>
<feature type="domain" description="Protein kinase" evidence="7">
    <location>
        <begin position="1183"/>
        <end position="1479"/>
    </location>
</feature>
<dbReference type="InterPro" id="IPR009030">
    <property type="entry name" value="Growth_fac_rcpt_cys_sf"/>
</dbReference>
<feature type="compositionally biased region" description="Basic and acidic residues" evidence="5">
    <location>
        <begin position="1571"/>
        <end position="1582"/>
    </location>
</feature>
<proteinExistence type="predicted"/>
<feature type="coiled-coil region" evidence="4">
    <location>
        <begin position="1124"/>
        <end position="1151"/>
    </location>
</feature>
<dbReference type="PROSITE" id="PS00108">
    <property type="entry name" value="PROTEIN_KINASE_ST"/>
    <property type="match status" value="1"/>
</dbReference>
<dbReference type="PROSITE" id="PS00107">
    <property type="entry name" value="PROTEIN_KINASE_ATP"/>
    <property type="match status" value="1"/>
</dbReference>
<sequence length="1608" mass="173705">MQITNSPSSLGGTHLTDLTIQNGRSSDAWGTGLIIRNSAVFLLRCELFDNRGLGNTWGGGLYAKASNLVVLLCTVHSNAAARGGGMYLDSMVTATLTLVTLRGNVAAAGGAIYVMSATLNLHAVAFEGHDVPQNLSGRDLYVAGSAVSFNATCPAGHTRLPHLSAPLDGYGLTPLQKEAAYSTTCVSFETVCPPGEGPAPGDDSCLPCAAGSYSAAADSLPCVPCGQGYYSASPSSSAPGSCLPCPAGSYSPLYIASSCSPCPPATHSPSPGAPSCSPCPANSHPSPSASSCTPCPAGRPEATSAASAADCERPPGECAQIEVRGCDGTVAEDDVGGLYDLVDSSTATCYGNGGYPSYFNPATGMYFFYQMNPGDWNIAGECSSNGVEWSSTSASDCMTTKSPLFLVSSQGNRAVAYNSDSGSYQLLYEDTILSSPRDLVFISETQYLVTSNFAGKVFILDVSGDVRDFYPDDPCDCTFDGSIDSVYATEAIACSVLDQTEQRFYCYVDSACPEEGFDDVYFGLKWKWCEPEEDNRGVLGTFAISLPGPIGLLYIELHNLVAIACSDAKLYFFDLGDYMDNRFPLEPGTMSKYQVSMSGLSGFGSPQYLSEGLVPDEVLLSNKRGDMIGRLCVPQTSCDPSREGIVLTGGTDITQVASLPDKFLYVDQGEYVLKVYGCPHQLGLDPSDCTPFASNPGGNPWSPAGLEVDDDKELVYVGDSRYSRVHVFQFDGEWLGTVEDSKGDLNQPTALALKPGTAAELSPVSPPSSTVAGTTAEIPITLHTTLNAILKKGYPLEAEISRFQVSAVGVVPGTTFSVTVGGSVLHDPTAHPSASLTGTLDLTYAGVWEVSVTEGTRNERHLLGSPFQVTVDPAATSPLTCESTFTANVDAGSSFEATIVALDEFRNPTSDALDTFEGFFESGAPDDGLNATDLQFVRGDGSDTFELSAELFSAGLYKLHLLHSHADSSEKNPVKNSPLHFQVLAGPPNLNVSTHNWADSSTGRHQLASRNFHTVPIEVRVFPFDAYNNPLLDASGFQLQIDDADPIDLNKGNSFSYTHDVPSSFSGTVTLSMTLNGKLIADGLPVFIDVTPDRTVVIAGGVGSFLLFLIFVGGCAYLRKNYKMRAIQSSFIGLKKENEQLEENLKHQKHSEKELDVMRRVMGEQDDTRKDELSTVLIDSNDVILETMLGQGANGTVHLATYKDQKVAVKQLIDIDDENCMRFRFECFLTKELDHPNIVTLVGVCWDDQMLGLLLEYVDGGSMGSRLKSDFIKDPPDRITWKNELLKWATETALGCQYLHHKRYYDEYEKEWKDCVIHRDLKPDNLLVTTDNVLKLTDFGEARAAELNLTMTAVGTPIYVCPEIIRNDRYDTKADSYSFGIVLVAMMRIEESIVEFFFNALMRKMGKTSRAGIGLNTLNVNLEEGWRPKLPAEMYPSLINLIVRCWDDNPAVRPSFDEMVQILLNEVSQEVRNNPEPRFGSGKIIGSSKQVDVGLKDNGDRVPQLVVDQIVNEHTASMEKENNDLLAMYHEMKRAKELLVEEIKMVRRQSAAAGLVDALEYPGSVRGKVPQQEKEDAGREAEEAGGGGEELEELDLKAIVNTSGRVNI</sequence>
<feature type="region of interest" description="Disordered" evidence="5">
    <location>
        <begin position="1566"/>
        <end position="1594"/>
    </location>
</feature>
<accession>A0ABQ6MM44</accession>
<feature type="transmembrane region" description="Helical" evidence="6">
    <location>
        <begin position="1096"/>
        <end position="1118"/>
    </location>
</feature>
<dbReference type="InterPro" id="IPR017441">
    <property type="entry name" value="Protein_kinase_ATP_BS"/>
</dbReference>
<evidence type="ECO:0000256" key="4">
    <source>
        <dbReference type="SAM" id="Coils"/>
    </source>
</evidence>
<protein>
    <recommendedName>
        <fullName evidence="7">Protein kinase domain-containing protein</fullName>
    </recommendedName>
</protein>